<keyword evidence="2" id="KW-1185">Reference proteome</keyword>
<gene>
    <name evidence="1" type="ORF">GCM10023210_24650</name>
</gene>
<name>A0ABP9MA96_9FLAO</name>
<evidence type="ECO:0000313" key="2">
    <source>
        <dbReference type="Proteomes" id="UP001500353"/>
    </source>
</evidence>
<evidence type="ECO:0000313" key="1">
    <source>
        <dbReference type="EMBL" id="GAA5093713.1"/>
    </source>
</evidence>
<accession>A0ABP9MA96</accession>
<proteinExistence type="predicted"/>
<dbReference type="Proteomes" id="UP001500353">
    <property type="component" value="Unassembled WGS sequence"/>
</dbReference>
<reference evidence="2" key="1">
    <citation type="journal article" date="2019" name="Int. J. Syst. Evol. Microbiol.">
        <title>The Global Catalogue of Microorganisms (GCM) 10K type strain sequencing project: providing services to taxonomists for standard genome sequencing and annotation.</title>
        <authorList>
            <consortium name="The Broad Institute Genomics Platform"/>
            <consortium name="The Broad Institute Genome Sequencing Center for Infectious Disease"/>
            <person name="Wu L."/>
            <person name="Ma J."/>
        </authorList>
    </citation>
    <scope>NUCLEOTIDE SEQUENCE [LARGE SCALE GENOMIC DNA]</scope>
    <source>
        <strain evidence="2">JCM 18019</strain>
    </source>
</reference>
<sequence length="263" mass="31463">MRFYLFFLFFCAQIFAFGQNTSKEDSIKIKREVEIKQRVQEILKYRKEQCSKDSLKAVEEAKTVNKYFINIVSPNGSDFPAKKGLESYLKNIGIIWGGTWMGNCFGTYSYNACYYQYMNQLTEEKFGKELIDGLVKKSLLDYIDKEPSAIFKYNDNFDLLYDENDFSGDKLINNYFFKDFTYPKGYEASKEKNQSFTEVELDFNDDTQKLSVENFKHHIDNNHNKQFIPYFEKKIRNFIKSRNFVNIEHSRYEVKTYFKIYYK</sequence>
<organism evidence="1 2">
    <name type="scientific">Chryseobacterium ginsengisoli</name>
    <dbReference type="NCBI Taxonomy" id="363853"/>
    <lineage>
        <taxon>Bacteria</taxon>
        <taxon>Pseudomonadati</taxon>
        <taxon>Bacteroidota</taxon>
        <taxon>Flavobacteriia</taxon>
        <taxon>Flavobacteriales</taxon>
        <taxon>Weeksellaceae</taxon>
        <taxon>Chryseobacterium group</taxon>
        <taxon>Chryseobacterium</taxon>
    </lineage>
</organism>
<dbReference type="EMBL" id="BAABHX010000003">
    <property type="protein sequence ID" value="GAA5093713.1"/>
    <property type="molecule type" value="Genomic_DNA"/>
</dbReference>
<protein>
    <submittedName>
        <fullName evidence="1">Uncharacterized protein</fullName>
    </submittedName>
</protein>
<comment type="caution">
    <text evidence="1">The sequence shown here is derived from an EMBL/GenBank/DDBJ whole genome shotgun (WGS) entry which is preliminary data.</text>
</comment>
<dbReference type="RefSeq" id="WP_345204289.1">
    <property type="nucleotide sequence ID" value="NZ_BAABHX010000003.1"/>
</dbReference>